<evidence type="ECO:0000313" key="2">
    <source>
        <dbReference type="Proteomes" id="UP000614047"/>
    </source>
</evidence>
<gene>
    <name evidence="1" type="ORF">IW256_006576</name>
</gene>
<proteinExistence type="predicted"/>
<organism evidence="1 2">
    <name type="scientific">Actinomadura viridis</name>
    <dbReference type="NCBI Taxonomy" id="58110"/>
    <lineage>
        <taxon>Bacteria</taxon>
        <taxon>Bacillati</taxon>
        <taxon>Actinomycetota</taxon>
        <taxon>Actinomycetes</taxon>
        <taxon>Streptosporangiales</taxon>
        <taxon>Thermomonosporaceae</taxon>
        <taxon>Actinomadura</taxon>
    </lineage>
</organism>
<dbReference type="EMBL" id="JADOUA010000001">
    <property type="protein sequence ID" value="MBG6092463.1"/>
    <property type="molecule type" value="Genomic_DNA"/>
</dbReference>
<reference evidence="1" key="1">
    <citation type="submission" date="2020-11" db="EMBL/GenBank/DDBJ databases">
        <title>Sequencing the genomes of 1000 actinobacteria strains.</title>
        <authorList>
            <person name="Klenk H.-P."/>
        </authorList>
    </citation>
    <scope>NUCLEOTIDE SEQUENCE</scope>
    <source>
        <strain evidence="1">DSM 43175</strain>
    </source>
</reference>
<dbReference type="RefSeq" id="WP_197014643.1">
    <property type="nucleotide sequence ID" value="NZ_BAABES010000012.1"/>
</dbReference>
<dbReference type="Proteomes" id="UP000614047">
    <property type="component" value="Unassembled WGS sequence"/>
</dbReference>
<protein>
    <recommendedName>
        <fullName evidence="3">XRE family transcriptional regulator</fullName>
    </recommendedName>
</protein>
<evidence type="ECO:0000313" key="1">
    <source>
        <dbReference type="EMBL" id="MBG6092463.1"/>
    </source>
</evidence>
<sequence>MARMLRAEATPEELPRIAHVSSLKDMIKQWEAGKWLPRPRYRVLYSRLTGIPETELFGTEWDTPPPLWIPTEVDGDFTPDDRERLDLAASRPERVDLVVVESLATILAAQRRTEDVIGAVPLIEPVRAQLAAIASMVAEARGSVRAPLVDVAAQWAQFAGWLHGSVDRHGDALDYLNTTLDWATENGDQAMVGTVMSWKGHIAARAGQLGNMIGLSRAGQRSRRGLGRVYDLYQEARGHALLGDAAAVDRLTSRAQEETTQWGNAEGRPWEYYYAAPGFFTLEHGLTYRILGRTDPDRNATAVELLSKGLEDLPKEMRRSDWAGDFSYELGRAYLQAGERRQAAEIADDLEELARRNRSDRLAGLAATLR</sequence>
<name>A0A931GLV1_9ACTN</name>
<accession>A0A931GLV1</accession>
<evidence type="ECO:0008006" key="3">
    <source>
        <dbReference type="Google" id="ProtNLM"/>
    </source>
</evidence>
<dbReference type="AlphaFoldDB" id="A0A931GLV1"/>
<comment type="caution">
    <text evidence="1">The sequence shown here is derived from an EMBL/GenBank/DDBJ whole genome shotgun (WGS) entry which is preliminary data.</text>
</comment>
<keyword evidence="2" id="KW-1185">Reference proteome</keyword>